<sequence>MLRAHIATLHKVNSAARKERRRRRRRSRSRIRKRAFASLEAQQQRRRERRALNYIFNCDILLVARPPALRARKQKRCRQAAAHSLEKERERKIYKKNRSSIRVFAQYYYSECVARSEYLRYIRNRDQRHASVLRSGVPAEPINFVVKLFSPLSFSSGISVAANAYLSLSIHVPRGDLHEYIINRASERAPGLHCTTSAYAYMLTLRSSYHDTRAACATTIIMPRSGDSTTSRIVGGGIKVPHERAKCRPVIFSPSLSHSREEKVESMSCTTSSKSEKCIRKSVAVHNRPRLHRIHATTSSCTMIVVVCVYNFFFLFNVFSFRSVADAIAKIVRSISLNAACARVQQPQREKSSGGATRRSRISSKIIFKRRITHYAERNLKSSFRYQSKAGQLISALGMSNYLRSFRSIRSLRRISGTTLSKAPFISRKRAQRLSFLKNACWIDDISKSGDVSMVEPLLKAGADPNLPDIKGTTPLHIICNYHRDEDDLALTLFELSDAKYQPLRVDSQDRLGRTPLHEALYNGHKKVAALLLKRGADATVAQSDGTTALHIVAKLSRDDEVDYNVDSLIEIIIKNYLPERFRRSMRVDGPDNLGNTPLHYALENLHLKLSVWLLSRNADFNAANERGTTPLHVMCDRMLDDSDDYLDEFFECAGRQKQRRVLIDARDSWGRTPLQLAVANLLPKAVKILLDHGADLSSFVFPDGSYFALRIDPQDEFFLDIKVELAARALTVVELLEKNGYELSSSEVQLTVMGFFATHGLFEEPEDGEEFWYHDEEFAEAAKKIMMTEKDSSPSLYHLILMGPKEAKKALTYWDYYDSRRNYQYQGRALRQKKLLCSLCRLLDEWVPEDCLDTRKVQFPRRDGATAPGTGAGTGAATPKKQVPSRPASPSVVHSEPVNGSAVLQAAIQKKMSRKRKATVMENDDSQEGAQQATPGGPRPTGSLVAHHHEDVVTRMKNIELIELGRHRIKPWDIIDQHQTAMARRKLKIDPKCLHWTPKDWSIRAKCHRRSSPGSSRDSDRPRGSRRHCDRCPSSPGTSTSRVFVRALSISTAGRSATQDKKKLAFNSIII</sequence>
<feature type="compositionally biased region" description="Basic residues" evidence="2">
    <location>
        <begin position="18"/>
        <end position="31"/>
    </location>
</feature>
<feature type="repeat" description="ANK" evidence="1">
    <location>
        <begin position="670"/>
        <end position="698"/>
    </location>
</feature>
<dbReference type="InterPro" id="IPR002110">
    <property type="entry name" value="Ankyrin_rpt"/>
</dbReference>
<protein>
    <submittedName>
        <fullName evidence="3">Uncharacterized protein</fullName>
    </submittedName>
</protein>
<reference evidence="3 4" key="1">
    <citation type="submission" date="2020-02" db="EMBL/GenBank/DDBJ databases">
        <authorList>
            <person name="Ferguson B K."/>
        </authorList>
    </citation>
    <scope>NUCLEOTIDE SEQUENCE [LARGE SCALE GENOMIC DNA]</scope>
</reference>
<dbReference type="PROSITE" id="PS50088">
    <property type="entry name" value="ANK_REPEAT"/>
    <property type="match status" value="3"/>
</dbReference>
<evidence type="ECO:0000256" key="1">
    <source>
        <dbReference type="PROSITE-ProRule" id="PRU00023"/>
    </source>
</evidence>
<feature type="region of interest" description="Disordered" evidence="2">
    <location>
        <begin position="862"/>
        <end position="945"/>
    </location>
</feature>
<dbReference type="OrthoDB" id="787137at2759"/>
<accession>A0A6H5I8J6</accession>
<dbReference type="InterPro" id="IPR036770">
    <property type="entry name" value="Ankyrin_rpt-contain_sf"/>
</dbReference>
<dbReference type="PANTHER" id="PTHR24133:SF40">
    <property type="entry name" value="ANKYRIN REPEAT DOMAIN 44"/>
    <property type="match status" value="1"/>
</dbReference>
<dbReference type="EMBL" id="CADCXV010000739">
    <property type="protein sequence ID" value="CAB0034297.1"/>
    <property type="molecule type" value="Genomic_DNA"/>
</dbReference>
<dbReference type="PRINTS" id="PR01415">
    <property type="entry name" value="ANKYRIN"/>
</dbReference>
<dbReference type="AlphaFoldDB" id="A0A6H5I8J6"/>
<proteinExistence type="predicted"/>
<dbReference type="Proteomes" id="UP000479190">
    <property type="component" value="Unassembled WGS sequence"/>
</dbReference>
<evidence type="ECO:0000313" key="4">
    <source>
        <dbReference type="Proteomes" id="UP000479190"/>
    </source>
</evidence>
<evidence type="ECO:0000256" key="2">
    <source>
        <dbReference type="SAM" id="MobiDB-lite"/>
    </source>
</evidence>
<dbReference type="PROSITE" id="PS50297">
    <property type="entry name" value="ANK_REP_REGION"/>
    <property type="match status" value="3"/>
</dbReference>
<dbReference type="SMART" id="SM00248">
    <property type="entry name" value="ANK"/>
    <property type="match status" value="6"/>
</dbReference>
<dbReference type="SUPFAM" id="SSF48403">
    <property type="entry name" value="Ankyrin repeat"/>
    <property type="match status" value="1"/>
</dbReference>
<dbReference type="PANTHER" id="PTHR24133">
    <property type="entry name" value="ANKYRIN DOMAIN-CONTAINING"/>
    <property type="match status" value="1"/>
</dbReference>
<gene>
    <name evidence="3" type="ORF">TBRA_LOCUS6195</name>
</gene>
<keyword evidence="4" id="KW-1185">Reference proteome</keyword>
<dbReference type="Pfam" id="PF00023">
    <property type="entry name" value="Ank"/>
    <property type="match status" value="2"/>
</dbReference>
<feature type="region of interest" description="Disordered" evidence="2">
    <location>
        <begin position="11"/>
        <end position="31"/>
    </location>
</feature>
<feature type="repeat" description="ANK" evidence="1">
    <location>
        <begin position="512"/>
        <end position="544"/>
    </location>
</feature>
<dbReference type="Gene3D" id="1.25.40.20">
    <property type="entry name" value="Ankyrin repeat-containing domain"/>
    <property type="match status" value="2"/>
</dbReference>
<dbReference type="InterPro" id="IPR052391">
    <property type="entry name" value="E3_Ligase-Neurotoxin"/>
</dbReference>
<dbReference type="Pfam" id="PF12796">
    <property type="entry name" value="Ank_2"/>
    <property type="match status" value="1"/>
</dbReference>
<feature type="compositionally biased region" description="Low complexity" evidence="2">
    <location>
        <begin position="866"/>
        <end position="880"/>
    </location>
</feature>
<name>A0A6H5I8J6_9HYME</name>
<organism evidence="3 4">
    <name type="scientific">Trichogramma brassicae</name>
    <dbReference type="NCBI Taxonomy" id="86971"/>
    <lineage>
        <taxon>Eukaryota</taxon>
        <taxon>Metazoa</taxon>
        <taxon>Ecdysozoa</taxon>
        <taxon>Arthropoda</taxon>
        <taxon>Hexapoda</taxon>
        <taxon>Insecta</taxon>
        <taxon>Pterygota</taxon>
        <taxon>Neoptera</taxon>
        <taxon>Endopterygota</taxon>
        <taxon>Hymenoptera</taxon>
        <taxon>Apocrita</taxon>
        <taxon>Proctotrupomorpha</taxon>
        <taxon>Chalcidoidea</taxon>
        <taxon>Trichogrammatidae</taxon>
        <taxon>Trichogramma</taxon>
    </lineage>
</organism>
<keyword evidence="1" id="KW-0040">ANK repeat</keyword>
<feature type="region of interest" description="Disordered" evidence="2">
    <location>
        <begin position="1007"/>
        <end position="1041"/>
    </location>
</feature>
<evidence type="ECO:0000313" key="3">
    <source>
        <dbReference type="EMBL" id="CAB0034297.1"/>
    </source>
</evidence>
<feature type="repeat" description="ANK" evidence="1">
    <location>
        <begin position="594"/>
        <end position="626"/>
    </location>
</feature>